<evidence type="ECO:0000256" key="3">
    <source>
        <dbReference type="ARBA" id="ARBA00007812"/>
    </source>
</evidence>
<dbReference type="SUPFAM" id="SSF52518">
    <property type="entry name" value="Thiamin diphosphate-binding fold (THDP-binding)"/>
    <property type="match status" value="2"/>
</dbReference>
<keyword evidence="10" id="KW-0808">Transferase</keyword>
<dbReference type="PANTHER" id="PTHR18968:SF166">
    <property type="entry name" value="2-HYDROXYACYL-COA LYASE 2"/>
    <property type="match status" value="1"/>
</dbReference>
<comment type="cofactor">
    <cofactor evidence="1">
        <name>Mg(2+)</name>
        <dbReference type="ChEBI" id="CHEBI:18420"/>
    </cofactor>
</comment>
<keyword evidence="11" id="KW-1185">Reference proteome</keyword>
<feature type="domain" description="Thiamine pyrophosphate enzyme N-terminal TPP-binding" evidence="9">
    <location>
        <begin position="16"/>
        <end position="127"/>
    </location>
</feature>
<organism evidence="10 11">
    <name type="scientific">Candidatus Nephthysia bennettiae</name>
    <dbReference type="NCBI Taxonomy" id="3127016"/>
    <lineage>
        <taxon>Bacteria</taxon>
        <taxon>Bacillati</taxon>
        <taxon>Candidatus Dormiibacterota</taxon>
        <taxon>Candidatus Dormibacteria</taxon>
        <taxon>Candidatus Dormibacterales</taxon>
        <taxon>Candidatus Dormibacteraceae</taxon>
        <taxon>Candidatus Nephthysia</taxon>
    </lineage>
</organism>
<evidence type="ECO:0000256" key="5">
    <source>
        <dbReference type="ARBA" id="ARBA00023052"/>
    </source>
</evidence>
<proteinExistence type="inferred from homology"/>
<evidence type="ECO:0000259" key="8">
    <source>
        <dbReference type="Pfam" id="PF02775"/>
    </source>
</evidence>
<evidence type="ECO:0000313" key="11">
    <source>
        <dbReference type="Proteomes" id="UP000612893"/>
    </source>
</evidence>
<dbReference type="InterPro" id="IPR011766">
    <property type="entry name" value="TPP_enzyme_TPP-bd"/>
</dbReference>
<dbReference type="NCBIfam" id="NF004516">
    <property type="entry name" value="PRK05858.1"/>
    <property type="match status" value="1"/>
</dbReference>
<dbReference type="Pfam" id="PF02776">
    <property type="entry name" value="TPP_enzyme_N"/>
    <property type="match status" value="1"/>
</dbReference>
<dbReference type="Pfam" id="PF00205">
    <property type="entry name" value="TPP_enzyme_M"/>
    <property type="match status" value="1"/>
</dbReference>
<evidence type="ECO:0000256" key="2">
    <source>
        <dbReference type="ARBA" id="ARBA00001964"/>
    </source>
</evidence>
<comment type="caution">
    <text evidence="10">The sequence shown here is derived from an EMBL/GenBank/DDBJ whole genome shotgun (WGS) entry which is preliminary data.</text>
</comment>
<dbReference type="InterPro" id="IPR012000">
    <property type="entry name" value="Thiamin_PyroP_enz_cen_dom"/>
</dbReference>
<evidence type="ECO:0000313" key="10">
    <source>
        <dbReference type="EMBL" id="MBJ7596724.1"/>
    </source>
</evidence>
<dbReference type="InterPro" id="IPR029061">
    <property type="entry name" value="THDP-binding"/>
</dbReference>
<dbReference type="PROSITE" id="PS00187">
    <property type="entry name" value="TPP_ENZYMES"/>
    <property type="match status" value="1"/>
</dbReference>
<accession>A0A934JYY3</accession>
<sequence length="550" mass="57836">MAEGNRQTVSEVSNTGGFLALALKQAGLGPIFTLNGGHLWGLYLGAEEVGLPMVDVRHEQSAGFAAEGWAKVTRTCGVAAVTAGPGVTNVMSAIAGSSLNDSPVLFLGGRAPVARWGMGSLQELDHLPLVESLVKTAATVLSASEAYRMASEAVRTALSARTGPTFLDVPLDVFLEAEDPPEATERLLPDPGGPPDHDEVRRIANLLADATRPAIVAGTGVWWAHAEEELLRLAEAAGLPVVLNGLARGMVPPGHRLFATRARAVALGEADLVLVAGVPLDFRLNYGQPPVMAEDSRIVYVDVDARHHHRPAAAALHGDLKAALGALAEAVRDVRPRQDWVERVGQADAAAAARDAEMAAAGSSPVHPARLVAEVGRYCDPDAILVGDGGDFVSFAGRLLHRDRPGLWIDGGPYGCLGTGPGYAMAARLAHPDRQVVLLSGDGAFGFSAMEFDTLVRHRIPIVCVVGNNGIWALEKHPMEKLLGSSLLADLGSKTRYDLVVESLGGHGELVERPEDIAPALDRAFRSGLPACVNVVCDPEAAYPRSSVLM</sequence>
<protein>
    <submittedName>
        <fullName evidence="10">Acetolactate synthase</fullName>
        <ecNumber evidence="10">2.2.1.6</ecNumber>
    </submittedName>
</protein>
<dbReference type="GO" id="GO:0003984">
    <property type="term" value="F:acetolactate synthase activity"/>
    <property type="evidence" value="ECO:0007669"/>
    <property type="project" value="UniProtKB-EC"/>
</dbReference>
<keyword evidence="4" id="KW-0479">Metal-binding</keyword>
<comment type="cofactor">
    <cofactor evidence="2">
        <name>thiamine diphosphate</name>
        <dbReference type="ChEBI" id="CHEBI:58937"/>
    </cofactor>
</comment>
<dbReference type="Pfam" id="PF02775">
    <property type="entry name" value="TPP_enzyme_C"/>
    <property type="match status" value="1"/>
</dbReference>
<feature type="domain" description="Thiamine pyrophosphate enzyme TPP-binding" evidence="8">
    <location>
        <begin position="388"/>
        <end position="535"/>
    </location>
</feature>
<evidence type="ECO:0000256" key="4">
    <source>
        <dbReference type="ARBA" id="ARBA00022723"/>
    </source>
</evidence>
<dbReference type="GO" id="GO:0009099">
    <property type="term" value="P:L-valine biosynthetic process"/>
    <property type="evidence" value="ECO:0007669"/>
    <property type="project" value="TreeGrafter"/>
</dbReference>
<dbReference type="InterPro" id="IPR000399">
    <property type="entry name" value="TPP-bd_CS"/>
</dbReference>
<comment type="similarity">
    <text evidence="3 6">Belongs to the TPP enzyme family.</text>
</comment>
<dbReference type="Gene3D" id="3.40.50.970">
    <property type="match status" value="2"/>
</dbReference>
<dbReference type="GO" id="GO:0000287">
    <property type="term" value="F:magnesium ion binding"/>
    <property type="evidence" value="ECO:0007669"/>
    <property type="project" value="InterPro"/>
</dbReference>
<evidence type="ECO:0000259" key="7">
    <source>
        <dbReference type="Pfam" id="PF00205"/>
    </source>
</evidence>
<dbReference type="EC" id="2.2.1.6" evidence="10"/>
<dbReference type="GO" id="GO:0009097">
    <property type="term" value="P:isoleucine biosynthetic process"/>
    <property type="evidence" value="ECO:0007669"/>
    <property type="project" value="TreeGrafter"/>
</dbReference>
<dbReference type="GO" id="GO:0050660">
    <property type="term" value="F:flavin adenine dinucleotide binding"/>
    <property type="evidence" value="ECO:0007669"/>
    <property type="project" value="TreeGrafter"/>
</dbReference>
<dbReference type="PANTHER" id="PTHR18968">
    <property type="entry name" value="THIAMINE PYROPHOSPHATE ENZYMES"/>
    <property type="match status" value="1"/>
</dbReference>
<feature type="domain" description="Thiamine pyrophosphate enzyme central" evidence="7">
    <location>
        <begin position="200"/>
        <end position="327"/>
    </location>
</feature>
<reference evidence="10" key="1">
    <citation type="submission" date="2020-10" db="EMBL/GenBank/DDBJ databases">
        <title>Ca. Dormibacterota MAGs.</title>
        <authorList>
            <person name="Montgomery K."/>
        </authorList>
    </citation>
    <scope>NUCLEOTIDE SEQUENCE [LARGE SCALE GENOMIC DNA]</scope>
    <source>
        <strain evidence="10">SC8812_S17_10</strain>
    </source>
</reference>
<evidence type="ECO:0000256" key="6">
    <source>
        <dbReference type="RuleBase" id="RU362132"/>
    </source>
</evidence>
<dbReference type="InterPro" id="IPR045229">
    <property type="entry name" value="TPP_enz"/>
</dbReference>
<keyword evidence="5 6" id="KW-0786">Thiamine pyrophosphate</keyword>
<evidence type="ECO:0000259" key="9">
    <source>
        <dbReference type="Pfam" id="PF02776"/>
    </source>
</evidence>
<gene>
    <name evidence="10" type="ORF">JF922_01370</name>
</gene>
<dbReference type="GO" id="GO:0005948">
    <property type="term" value="C:acetolactate synthase complex"/>
    <property type="evidence" value="ECO:0007669"/>
    <property type="project" value="TreeGrafter"/>
</dbReference>
<dbReference type="CDD" id="cd07035">
    <property type="entry name" value="TPP_PYR_POX_like"/>
    <property type="match status" value="1"/>
</dbReference>
<dbReference type="Gene3D" id="3.40.50.1220">
    <property type="entry name" value="TPP-binding domain"/>
    <property type="match status" value="1"/>
</dbReference>
<dbReference type="CDD" id="cd02004">
    <property type="entry name" value="TPP_BZL_OCoD_HPCL"/>
    <property type="match status" value="1"/>
</dbReference>
<evidence type="ECO:0000256" key="1">
    <source>
        <dbReference type="ARBA" id="ARBA00001946"/>
    </source>
</evidence>
<name>A0A934JYY3_9BACT</name>
<dbReference type="AlphaFoldDB" id="A0A934JYY3"/>
<dbReference type="InterPro" id="IPR029035">
    <property type="entry name" value="DHS-like_NAD/FAD-binding_dom"/>
</dbReference>
<dbReference type="RefSeq" id="WP_338198552.1">
    <property type="nucleotide sequence ID" value="NZ_JAEKNR010000020.1"/>
</dbReference>
<dbReference type="SUPFAM" id="SSF52467">
    <property type="entry name" value="DHS-like NAD/FAD-binding domain"/>
    <property type="match status" value="1"/>
</dbReference>
<dbReference type="EMBL" id="JAEKNR010000020">
    <property type="protein sequence ID" value="MBJ7596724.1"/>
    <property type="molecule type" value="Genomic_DNA"/>
</dbReference>
<dbReference type="GO" id="GO:0030976">
    <property type="term" value="F:thiamine pyrophosphate binding"/>
    <property type="evidence" value="ECO:0007669"/>
    <property type="project" value="InterPro"/>
</dbReference>
<dbReference type="Proteomes" id="UP000612893">
    <property type="component" value="Unassembled WGS sequence"/>
</dbReference>
<dbReference type="InterPro" id="IPR012001">
    <property type="entry name" value="Thiamin_PyroP_enz_TPP-bd_dom"/>
</dbReference>